<dbReference type="FunFam" id="3.30.530.20:FF:000007">
    <property type="entry name" value="Major pollen allergen Bet v 1-A"/>
    <property type="match status" value="1"/>
</dbReference>
<dbReference type="GO" id="GO:0004864">
    <property type="term" value="F:protein phosphatase inhibitor activity"/>
    <property type="evidence" value="ECO:0007669"/>
    <property type="project" value="InterPro"/>
</dbReference>
<name>A0A1Q3C2Q3_CEPFO</name>
<dbReference type="GO" id="GO:0006952">
    <property type="term" value="P:defense response"/>
    <property type="evidence" value="ECO:0007669"/>
    <property type="project" value="UniProtKB-KW"/>
</dbReference>
<dbReference type="InterPro" id="IPR023393">
    <property type="entry name" value="START-like_dom_sf"/>
</dbReference>
<protein>
    <submittedName>
        <fullName evidence="5">Bet_v_1 domain-containing protein</fullName>
    </submittedName>
</protein>
<evidence type="ECO:0000313" key="5">
    <source>
        <dbReference type="EMBL" id="GAV74530.1"/>
    </source>
</evidence>
<reference evidence="5" key="2">
    <citation type="journal article" date="2017" name="Nat. Ecol. Evol.">
        <title>Genome of the pitcher plant Cephalotus reveals genetic changes associated with carnivory.</title>
        <authorList>
            <person name="Fukushima K."/>
            <person name="Fang X."/>
            <person name="Alvarez-Ponce D."/>
            <person name="Cai H."/>
            <person name="Carretero-Paulet L."/>
            <person name="Chen C."/>
            <person name="Chang T."/>
            <person name="Farr K.M."/>
            <person name="Fujita T."/>
            <person name="Hiwatashi Y."/>
            <person name="Hoshi Y."/>
            <person name="Imai T."/>
            <person name="Kasahara M."/>
            <person name="Librado P."/>
            <person name="Mao L."/>
            <person name="Mori H."/>
            <person name="Nishiyama T."/>
            <person name="Nozawa M."/>
            <person name="Palfalvi G."/>
            <person name="Pollard S.T."/>
            <person name="Rozas J."/>
            <person name="Sanchez-Gracia A."/>
            <person name="Sankoff D."/>
            <person name="Shibata T.F."/>
            <person name="Shigenobu S."/>
            <person name="Sumikawa N."/>
            <person name="Uzawa T."/>
            <person name="Xie M."/>
            <person name="Zheng C."/>
            <person name="Pollock D.D."/>
            <person name="Albert V.A."/>
            <person name="Li S."/>
            <person name="Hasebe M."/>
        </authorList>
    </citation>
    <scope>NUCLEOTIDE SEQUENCE</scope>
    <source>
        <strain evidence="5">St1</strain>
    </source>
</reference>
<dbReference type="OrthoDB" id="1567931at2759"/>
<evidence type="ECO:0000256" key="2">
    <source>
        <dbReference type="ARBA" id="ARBA00022821"/>
    </source>
</evidence>
<proteinExistence type="inferred from homology"/>
<dbReference type="EMBL" id="BDDD01008381">
    <property type="protein sequence ID" value="GAV91924.1"/>
    <property type="molecule type" value="Genomic_DNA"/>
</dbReference>
<dbReference type="Proteomes" id="UP000187406">
    <property type="component" value="Unassembled WGS sequence"/>
</dbReference>
<keyword evidence="3" id="KW-0568">Pathogenesis-related protein</keyword>
<organism evidence="5 7">
    <name type="scientific">Cephalotus follicularis</name>
    <name type="common">Albany pitcher plant</name>
    <dbReference type="NCBI Taxonomy" id="3775"/>
    <lineage>
        <taxon>Eukaryota</taxon>
        <taxon>Viridiplantae</taxon>
        <taxon>Streptophyta</taxon>
        <taxon>Embryophyta</taxon>
        <taxon>Tracheophyta</taxon>
        <taxon>Spermatophyta</taxon>
        <taxon>Magnoliopsida</taxon>
        <taxon>eudicotyledons</taxon>
        <taxon>Gunneridae</taxon>
        <taxon>Pentapetalae</taxon>
        <taxon>rosids</taxon>
        <taxon>fabids</taxon>
        <taxon>Oxalidales</taxon>
        <taxon>Cephalotaceae</taxon>
        <taxon>Cephalotus</taxon>
    </lineage>
</organism>
<dbReference type="Gene3D" id="3.30.530.20">
    <property type="match status" value="1"/>
</dbReference>
<dbReference type="PRINTS" id="PR00634">
    <property type="entry name" value="BETALLERGEN"/>
</dbReference>
<sequence>MAAGGKLEADVELKSPADKFWESIRDSANLFVKAFPDQYKSIEVLEGDGKAAGSIRHIIYGEGSPIVKSSKERIDAVDDVKKTVAYSVIDGDLLKYYKTFKALIAVVPKGEGSLVKWSCEFEKAKDDIPDPSIIKEFAIKNFVEVDELILKENS</sequence>
<reference evidence="7" key="1">
    <citation type="submission" date="2016-04" db="EMBL/GenBank/DDBJ databases">
        <title>Cephalotus genome sequencing.</title>
        <authorList>
            <person name="Fukushima K."/>
            <person name="Hasebe M."/>
            <person name="Fang X."/>
        </authorList>
    </citation>
    <scope>NUCLEOTIDE SEQUENCE [LARGE SCALE GENOMIC DNA]</scope>
    <source>
        <strain evidence="7">cv. St1</strain>
    </source>
</reference>
<dbReference type="InterPro" id="IPR024949">
    <property type="entry name" value="Bet_v_I_allergen"/>
</dbReference>
<dbReference type="GO" id="GO:0009738">
    <property type="term" value="P:abscisic acid-activated signaling pathway"/>
    <property type="evidence" value="ECO:0007669"/>
    <property type="project" value="InterPro"/>
</dbReference>
<dbReference type="AlphaFoldDB" id="A0A1Q3C2Q3"/>
<keyword evidence="2" id="KW-0611">Plant defense</keyword>
<dbReference type="FunCoup" id="A0A1Q3C2Q3">
    <property type="interactions" value="515"/>
</dbReference>
<dbReference type="InterPro" id="IPR051761">
    <property type="entry name" value="MLP-like_ligand-binding"/>
</dbReference>
<evidence type="ECO:0000313" key="7">
    <source>
        <dbReference type="Proteomes" id="UP000187406"/>
    </source>
</evidence>
<dbReference type="InterPro" id="IPR000916">
    <property type="entry name" value="Bet_v_I/MLP"/>
</dbReference>
<dbReference type="PANTHER" id="PTHR31907">
    <property type="entry name" value="MLP-LIKE PROTEIN 423"/>
    <property type="match status" value="1"/>
</dbReference>
<gene>
    <name evidence="5" type="ORF">CFOL_v3_18010</name>
    <name evidence="6" type="ORF">CFOL_v3_35309</name>
</gene>
<dbReference type="CDD" id="cd07816">
    <property type="entry name" value="Bet_v1-like"/>
    <property type="match status" value="1"/>
</dbReference>
<dbReference type="SMART" id="SM01037">
    <property type="entry name" value="Bet_v_1"/>
    <property type="match status" value="1"/>
</dbReference>
<comment type="similarity">
    <text evidence="1">Belongs to the BetVI family.</text>
</comment>
<dbReference type="SUPFAM" id="SSF55961">
    <property type="entry name" value="Bet v1-like"/>
    <property type="match status" value="1"/>
</dbReference>
<dbReference type="GO" id="GO:0010427">
    <property type="term" value="F:abscisic acid binding"/>
    <property type="evidence" value="ECO:0007669"/>
    <property type="project" value="InterPro"/>
</dbReference>
<feature type="domain" description="Bet v I/Major latex protein" evidence="4">
    <location>
        <begin position="2"/>
        <end position="152"/>
    </location>
</feature>
<evidence type="ECO:0000313" key="6">
    <source>
        <dbReference type="EMBL" id="GAV91924.1"/>
    </source>
</evidence>
<evidence type="ECO:0000256" key="3">
    <source>
        <dbReference type="ARBA" id="ARBA00023265"/>
    </source>
</evidence>
<keyword evidence="7" id="KW-1185">Reference proteome</keyword>
<comment type="caution">
    <text evidence="5">The sequence shown here is derived from an EMBL/GenBank/DDBJ whole genome shotgun (WGS) entry which is preliminary data.</text>
</comment>
<dbReference type="STRING" id="3775.A0A1Q3C2Q3"/>
<dbReference type="GO" id="GO:0038023">
    <property type="term" value="F:signaling receptor activity"/>
    <property type="evidence" value="ECO:0007669"/>
    <property type="project" value="InterPro"/>
</dbReference>
<evidence type="ECO:0000259" key="4">
    <source>
        <dbReference type="SMART" id="SM01037"/>
    </source>
</evidence>
<evidence type="ECO:0000256" key="1">
    <source>
        <dbReference type="ARBA" id="ARBA00009744"/>
    </source>
</evidence>
<dbReference type="EMBL" id="BDDD01001244">
    <property type="protein sequence ID" value="GAV74530.1"/>
    <property type="molecule type" value="Genomic_DNA"/>
</dbReference>
<dbReference type="Pfam" id="PF00407">
    <property type="entry name" value="Bet_v_1"/>
    <property type="match status" value="1"/>
</dbReference>
<accession>A0A1Q3C2Q3</accession>